<gene>
    <name evidence="2" type="primary">ND4L</name>
</gene>
<keyword evidence="1" id="KW-0812">Transmembrane</keyword>
<dbReference type="RefSeq" id="YP_009346432.1">
    <property type="nucleotide sequence ID" value="NC_033868.1"/>
</dbReference>
<dbReference type="AlphaFoldDB" id="A0A1P8C768"/>
<reference evidence="2" key="1">
    <citation type="journal article" date="2017" name="Sci. Rep.">
        <title>Mitochondrial genome diversity in dagger and needle nematodes (Nematoda: Longidoridae).</title>
        <authorList>
            <person name="Palomares-Rius J.E."/>
            <person name="Cantalapiedra-Navarrete C."/>
            <person name="Archidona-Yuste A."/>
            <person name="Blok V.C."/>
            <person name="Castillo P."/>
        </authorList>
    </citation>
    <scope>NUCLEOTIDE SEQUENCE</scope>
    <source>
        <strain evidence="2">E87</strain>
    </source>
</reference>
<evidence type="ECO:0000313" key="2">
    <source>
        <dbReference type="EMBL" id="AOT84243.1"/>
    </source>
</evidence>
<protein>
    <submittedName>
        <fullName evidence="2">NADH dehydrogenase subunit 4L</fullName>
    </submittedName>
</protein>
<sequence length="90" mass="9826">MSLNTFILLTSAMVVVLLVPFKWKKSLTSVILLEAVSTIVLVLLFTSNSVNQLFVLIMLPFFVSEALVILTALFVSIRSSSPPLSAINLT</sequence>
<name>A0A1P8C768_9BILA</name>
<geneLocation type="mitochondrion" evidence="2"/>
<keyword evidence="1" id="KW-0472">Membrane</keyword>
<feature type="transmembrane region" description="Helical" evidence="1">
    <location>
        <begin position="30"/>
        <end position="47"/>
    </location>
</feature>
<proteinExistence type="predicted"/>
<dbReference type="CTD" id="4539"/>
<dbReference type="GeneID" id="31080106"/>
<accession>A0A1P8C768</accession>
<evidence type="ECO:0000256" key="1">
    <source>
        <dbReference type="SAM" id="Phobius"/>
    </source>
</evidence>
<dbReference type="EMBL" id="KU746819">
    <property type="protein sequence ID" value="AOT84243.1"/>
    <property type="molecule type" value="Genomic_DNA"/>
</dbReference>
<keyword evidence="2" id="KW-0496">Mitochondrion</keyword>
<organism evidence="2">
    <name type="scientific">Paralongidorus litoralis</name>
    <dbReference type="NCBI Taxonomy" id="474435"/>
    <lineage>
        <taxon>Eukaryota</taxon>
        <taxon>Metazoa</taxon>
        <taxon>Ecdysozoa</taxon>
        <taxon>Nematoda</taxon>
        <taxon>Enoplea</taxon>
        <taxon>Dorylaimia</taxon>
        <taxon>Dorylaimida</taxon>
        <taxon>Dorylaimina</taxon>
        <taxon>Longidoroidea</taxon>
        <taxon>Longidoridae</taxon>
        <taxon>Paralongidorus</taxon>
    </lineage>
</organism>
<keyword evidence="1" id="KW-1133">Transmembrane helix</keyword>
<feature type="transmembrane region" description="Helical" evidence="1">
    <location>
        <begin position="6"/>
        <end position="23"/>
    </location>
</feature>
<feature type="transmembrane region" description="Helical" evidence="1">
    <location>
        <begin position="53"/>
        <end position="75"/>
    </location>
</feature>